<comment type="caution">
    <text evidence="1">The sequence shown here is derived from an EMBL/GenBank/DDBJ whole genome shotgun (WGS) entry which is preliminary data.</text>
</comment>
<evidence type="ECO:0000313" key="1">
    <source>
        <dbReference type="EMBL" id="KAJ6222602.1"/>
    </source>
</evidence>
<dbReference type="OMA" id="VIYENIY"/>
<name>A0A9Q0ME36_BLOTA</name>
<accession>A0A9Q0ME36</accession>
<organism evidence="1 2">
    <name type="scientific">Blomia tropicalis</name>
    <name type="common">Mite</name>
    <dbReference type="NCBI Taxonomy" id="40697"/>
    <lineage>
        <taxon>Eukaryota</taxon>
        <taxon>Metazoa</taxon>
        <taxon>Ecdysozoa</taxon>
        <taxon>Arthropoda</taxon>
        <taxon>Chelicerata</taxon>
        <taxon>Arachnida</taxon>
        <taxon>Acari</taxon>
        <taxon>Acariformes</taxon>
        <taxon>Sarcoptiformes</taxon>
        <taxon>Astigmata</taxon>
        <taxon>Glycyphagoidea</taxon>
        <taxon>Echimyopodidae</taxon>
        <taxon>Blomia</taxon>
    </lineage>
</organism>
<dbReference type="Proteomes" id="UP001142055">
    <property type="component" value="Chromosome 1"/>
</dbReference>
<dbReference type="EMBL" id="JAPWDV010000001">
    <property type="protein sequence ID" value="KAJ6222602.1"/>
    <property type="molecule type" value="Genomic_DNA"/>
</dbReference>
<proteinExistence type="predicted"/>
<dbReference type="AlphaFoldDB" id="A0A9Q0ME36"/>
<reference evidence="1" key="1">
    <citation type="submission" date="2022-12" db="EMBL/GenBank/DDBJ databases">
        <title>Genome assemblies of Blomia tropicalis.</title>
        <authorList>
            <person name="Cui Y."/>
        </authorList>
    </citation>
    <scope>NUCLEOTIDE SEQUENCE</scope>
    <source>
        <tissue evidence="1">Adult mites</tissue>
    </source>
</reference>
<protein>
    <submittedName>
        <fullName evidence="1">Uncharacterized protein</fullName>
    </submittedName>
</protein>
<keyword evidence="2" id="KW-1185">Reference proteome</keyword>
<evidence type="ECO:0000313" key="2">
    <source>
        <dbReference type="Proteomes" id="UP001142055"/>
    </source>
</evidence>
<sequence>MEKLPDSNDFELIKQLLNDEIDNEDILFTLIDQENLPQLVLRKSLINDCGFNYIRGLLNLIQRLLNIHDEVIDQWIGTIDNDNLNGTISIISFLFEILDHYYDQLCLPSIIDIDDLCLSLYEFICSIMGALITTLNENEIIIVEKILFTNLLSPNITKVMLASDLICFLCRSCNGKFSYQITYVLFSLLSNIFVEDVKINDHQNRKMFAYAYMTQQNLVNLLSRILNQLSNEQLKNLKQDFPNDKYLFIWKSITSINIPVTQIDLEVETKIDYDRLFILSKTAKHELLSAVVESFLYSKNNYECLLLLRLIANLRYPIQPKFTLIVFPKLKNLLSNSSQPYVEQFTVKSLQILNSISSTDDAEYQDNSTQKVIVDLISNLHCQCQSNYVLKQYFLLTVVNILSNYKFTYMIQLIPTISEELCVDLKLFIKYISKKCLMDQNDRNIYVDHLRETFLSESLENVDLKFDLTDINISECIPVISPTKRPIDFSDIIYSNCKRIKVLQELNLNEKQDGNGLVHQLKSLINLANNLGSLTEKQSTDLSNLITIFNETIAKLPIID</sequence>
<gene>
    <name evidence="1" type="ORF">RDWZM_001147</name>
</gene>